<dbReference type="InterPro" id="IPR011009">
    <property type="entry name" value="Kinase-like_dom_sf"/>
</dbReference>
<dbReference type="Proteomes" id="UP000076449">
    <property type="component" value="Chromosome IV"/>
</dbReference>
<dbReference type="PhylomeDB" id="A0A162CNL1"/>
<evidence type="ECO:0000313" key="1">
    <source>
        <dbReference type="EMBL" id="KZN84140.1"/>
    </source>
</evidence>
<dbReference type="PANTHER" id="PTHR21310:SF15">
    <property type="entry name" value="AMINOGLYCOSIDE PHOSPHOTRANSFERASE DOMAIN-CONTAINING PROTEIN"/>
    <property type="match status" value="1"/>
</dbReference>
<gene>
    <name evidence="1" type="ORF">EN45_112580</name>
</gene>
<proteinExistence type="predicted"/>
<dbReference type="AlphaFoldDB" id="A0A162CNL1"/>
<accession>A0A162CNL1</accession>
<name>A0A162CNL1_PENCH</name>
<sequence>MSLNSKPDIFTYADFDLQALCRQASKLRQGVSCACDPDQRPASGSFNWAIFISFEDRVRWVFRSPHHRTFMPMEMGIKLLASEAATLRYLRAYSDIPVPEVYDYCASSDNDIGIPFIFMSEASGRPLSKFWKSAGSLQPDLETPIKAKILSQLGGITWKLSQLRFDKIGSLFEDESFEIKECLSRGHMLHGRYSLEIPRGPFTSEAKFYDSLVSAFLEHAEILQLSHHCFVAPVPSRDDYQSSIQYETAVDLWNDFVAVGSKTDSSDNRLDYIIAGDALRDIVRKRELPTVNSEAFPLCHPDLSVNNIYVDDDYNITCIIDWAFASSIPESMLLTTPGLPQYRDEISSELYVHFINGFIYAMPRSMEETSIHRYQDSLERSQVSWRLSRLLNLDSISDHTLFATVWHFAHGPEQDLGHYFLRQWRSPHYIRLYNEVQQEDQPLSKIQKDEKDYFRNKDFRETIAKRLTLVSEWKTRFTANPPPRLRNDMFVASPKLWKWIQQFVQDWEDMS</sequence>
<dbReference type="InterPro" id="IPR051678">
    <property type="entry name" value="AGP_Transferase"/>
</dbReference>
<reference evidence="1" key="1">
    <citation type="journal article" date="2014" name="Genome Announc.">
        <title>Complete sequencing and chromosome-scale genome assembly of the industrial progenitor strain P2niaD18 from the penicillin producer Penicillium chrysogenum.</title>
        <authorList>
            <person name="Specht T."/>
            <person name="Dahlmann T.A."/>
            <person name="Zadra I."/>
            <person name="Kurnsteiner H."/>
            <person name="Kuck U."/>
        </authorList>
    </citation>
    <scope>NUCLEOTIDE SEQUENCE [LARGE SCALE GENOMIC DNA]</scope>
    <source>
        <strain evidence="1">P2niaD18</strain>
    </source>
</reference>
<organism evidence="1">
    <name type="scientific">Penicillium chrysogenum</name>
    <name type="common">Penicillium notatum</name>
    <dbReference type="NCBI Taxonomy" id="5076"/>
    <lineage>
        <taxon>Eukaryota</taxon>
        <taxon>Fungi</taxon>
        <taxon>Dikarya</taxon>
        <taxon>Ascomycota</taxon>
        <taxon>Pezizomycotina</taxon>
        <taxon>Eurotiomycetes</taxon>
        <taxon>Eurotiomycetidae</taxon>
        <taxon>Eurotiales</taxon>
        <taxon>Aspergillaceae</taxon>
        <taxon>Penicillium</taxon>
        <taxon>Penicillium chrysogenum species complex</taxon>
    </lineage>
</organism>
<protein>
    <submittedName>
        <fullName evidence="1">Uncharacterized protein</fullName>
    </submittedName>
</protein>
<dbReference type="SUPFAM" id="SSF56112">
    <property type="entry name" value="Protein kinase-like (PK-like)"/>
    <property type="match status" value="1"/>
</dbReference>
<dbReference type="Gene3D" id="3.30.200.20">
    <property type="entry name" value="Phosphorylase Kinase, domain 1"/>
    <property type="match status" value="1"/>
</dbReference>
<dbReference type="EMBL" id="CM002801">
    <property type="protein sequence ID" value="KZN84140.1"/>
    <property type="molecule type" value="Genomic_DNA"/>
</dbReference>
<dbReference type="PANTHER" id="PTHR21310">
    <property type="entry name" value="AMINOGLYCOSIDE PHOSPHOTRANSFERASE-RELATED-RELATED"/>
    <property type="match status" value="1"/>
</dbReference>